<feature type="chain" id="PRO_5022813204" description="PEP-CTERM protein-sorting domain-containing protein" evidence="1">
    <location>
        <begin position="24"/>
        <end position="208"/>
    </location>
</feature>
<evidence type="ECO:0000313" key="3">
    <source>
        <dbReference type="Proteomes" id="UP000317421"/>
    </source>
</evidence>
<dbReference type="AlphaFoldDB" id="A0A5C6AJ19"/>
<name>A0A5C6AJ19_9BACT</name>
<dbReference type="Gene3D" id="2.60.120.260">
    <property type="entry name" value="Galactose-binding domain-like"/>
    <property type="match status" value="1"/>
</dbReference>
<proteinExistence type="predicted"/>
<gene>
    <name evidence="2" type="ORF">Pla108_09860</name>
</gene>
<evidence type="ECO:0000256" key="1">
    <source>
        <dbReference type="SAM" id="SignalP"/>
    </source>
</evidence>
<dbReference type="Proteomes" id="UP000317421">
    <property type="component" value="Unassembled WGS sequence"/>
</dbReference>
<keyword evidence="3" id="KW-1185">Reference proteome</keyword>
<reference evidence="2 3" key="1">
    <citation type="submission" date="2019-02" db="EMBL/GenBank/DDBJ databases">
        <title>Deep-cultivation of Planctomycetes and their phenomic and genomic characterization uncovers novel biology.</title>
        <authorList>
            <person name="Wiegand S."/>
            <person name="Jogler M."/>
            <person name="Boedeker C."/>
            <person name="Pinto D."/>
            <person name="Vollmers J."/>
            <person name="Rivas-Marin E."/>
            <person name="Kohn T."/>
            <person name="Peeters S.H."/>
            <person name="Heuer A."/>
            <person name="Rast P."/>
            <person name="Oberbeckmann S."/>
            <person name="Bunk B."/>
            <person name="Jeske O."/>
            <person name="Meyerdierks A."/>
            <person name="Storesund J.E."/>
            <person name="Kallscheuer N."/>
            <person name="Luecker S."/>
            <person name="Lage O.M."/>
            <person name="Pohl T."/>
            <person name="Merkel B.J."/>
            <person name="Hornburger P."/>
            <person name="Mueller R.-W."/>
            <person name="Bruemmer F."/>
            <person name="Labrenz M."/>
            <person name="Spormann A.M."/>
            <person name="Op Den Camp H."/>
            <person name="Overmann J."/>
            <person name="Amann R."/>
            <person name="Jetten M.S.M."/>
            <person name="Mascher T."/>
            <person name="Medema M.H."/>
            <person name="Devos D.P."/>
            <person name="Kaster A.-K."/>
            <person name="Ovreas L."/>
            <person name="Rohde M."/>
            <person name="Galperin M.Y."/>
            <person name="Jogler C."/>
        </authorList>
    </citation>
    <scope>NUCLEOTIDE SEQUENCE [LARGE SCALE GENOMIC DNA]</scope>
    <source>
        <strain evidence="2 3">Pla108</strain>
    </source>
</reference>
<comment type="caution">
    <text evidence="2">The sequence shown here is derived from an EMBL/GenBank/DDBJ whole genome shotgun (WGS) entry which is preliminary data.</text>
</comment>
<evidence type="ECO:0000313" key="2">
    <source>
        <dbReference type="EMBL" id="TWU00043.1"/>
    </source>
</evidence>
<organism evidence="2 3">
    <name type="scientific">Botrimarina colliarenosi</name>
    <dbReference type="NCBI Taxonomy" id="2528001"/>
    <lineage>
        <taxon>Bacteria</taxon>
        <taxon>Pseudomonadati</taxon>
        <taxon>Planctomycetota</taxon>
        <taxon>Planctomycetia</taxon>
        <taxon>Pirellulales</taxon>
        <taxon>Lacipirellulaceae</taxon>
        <taxon>Botrimarina</taxon>
    </lineage>
</organism>
<keyword evidence="1" id="KW-0732">Signal</keyword>
<dbReference type="OrthoDB" id="264044at2"/>
<dbReference type="RefSeq" id="WP_146443551.1">
    <property type="nucleotide sequence ID" value="NZ_SJPR01000001.1"/>
</dbReference>
<dbReference type="SUPFAM" id="SSF49785">
    <property type="entry name" value="Galactose-binding domain-like"/>
    <property type="match status" value="1"/>
</dbReference>
<accession>A0A5C6AJ19</accession>
<dbReference type="EMBL" id="SJPR01000001">
    <property type="protein sequence ID" value="TWU00043.1"/>
    <property type="molecule type" value="Genomic_DNA"/>
</dbReference>
<dbReference type="InterPro" id="IPR008979">
    <property type="entry name" value="Galactose-bd-like_sf"/>
</dbReference>
<feature type="signal peptide" evidence="1">
    <location>
        <begin position="1"/>
        <end position="23"/>
    </location>
</feature>
<evidence type="ECO:0008006" key="4">
    <source>
        <dbReference type="Google" id="ProtNLM"/>
    </source>
</evidence>
<protein>
    <recommendedName>
        <fullName evidence="4">PEP-CTERM protein-sorting domain-containing protein</fullName>
    </recommendedName>
</protein>
<sequence precursor="true">MIANLLRFIGALGVLFVASLSTATELTSNGGFETGDTSDWVSFPTANSTFNITSDANSGAWAAEVFNNDPASSAVIKQANLGVGVVNPGDTINISFSAKGEGAAGGVVFAEFFSEIDGGGTSANEILTGGPLVLTNQYQDFSFTTLAGPDVSGGVTLQFATVTGGDSGSVSVFFIDDVSVFIDRIPEPTTALLAGSALTAAVVRRRVD</sequence>